<protein>
    <submittedName>
        <fullName evidence="8">Chlorophyll synthase ChlG</fullName>
    </submittedName>
</protein>
<keyword evidence="5 7" id="KW-0472">Membrane</keyword>
<keyword evidence="2" id="KW-1003">Cell membrane</keyword>
<dbReference type="GO" id="GO:0016020">
    <property type="term" value="C:membrane"/>
    <property type="evidence" value="ECO:0007669"/>
    <property type="project" value="UniProtKB-SubCell"/>
</dbReference>
<evidence type="ECO:0000256" key="4">
    <source>
        <dbReference type="ARBA" id="ARBA00022989"/>
    </source>
</evidence>
<dbReference type="Pfam" id="PF01040">
    <property type="entry name" value="UbiA"/>
    <property type="match status" value="1"/>
</dbReference>
<dbReference type="InterPro" id="IPR050475">
    <property type="entry name" value="Prenyltransferase_related"/>
</dbReference>
<evidence type="ECO:0000256" key="7">
    <source>
        <dbReference type="SAM" id="Phobius"/>
    </source>
</evidence>
<dbReference type="OrthoDB" id="8559716at2"/>
<dbReference type="InterPro" id="IPR000537">
    <property type="entry name" value="UbiA_prenyltransferase"/>
</dbReference>
<dbReference type="RefSeq" id="WP_116681834.1">
    <property type="nucleotide sequence ID" value="NZ_QURL01000002.1"/>
</dbReference>
<accession>A0A371X6T9</accession>
<keyword evidence="9" id="KW-1185">Reference proteome</keyword>
<feature type="transmembrane region" description="Helical" evidence="7">
    <location>
        <begin position="283"/>
        <end position="304"/>
    </location>
</feature>
<sequence length="305" mass="31444">MSRTVAPLPRASRIKASALLAVLKPVTWFAPVWAFACGGISALGSMPAGTDPMAVLRDVLLGLILAGPMLCGASQAVNDWFDRHVDAINEPHRPIPSGRLPGRSGLMIAICWTAGSLLLASLLGPVVFAAAALGCAFSWAYSAPPLRLKTNGWYGNASVAISYEGLAWITGAALVAQGLPSSETVLLALLYSLGAHGIMTLNDFKSIEGDLRFGIRTLPARYGPGPASRIACAVMAGAQVLVVACLLAFGHVLAAIGVALLLAGQIALMPRFLADPAGEAIRYNATGTGLYVLGMMIAAISLGLA</sequence>
<dbReference type="PANTHER" id="PTHR42723">
    <property type="entry name" value="CHLOROPHYLL SYNTHASE"/>
    <property type="match status" value="1"/>
</dbReference>
<keyword evidence="3 7" id="KW-0812">Transmembrane</keyword>
<organism evidence="8 9">
    <name type="scientific">Fulvimarina endophytica</name>
    <dbReference type="NCBI Taxonomy" id="2293836"/>
    <lineage>
        <taxon>Bacteria</taxon>
        <taxon>Pseudomonadati</taxon>
        <taxon>Pseudomonadota</taxon>
        <taxon>Alphaproteobacteria</taxon>
        <taxon>Hyphomicrobiales</taxon>
        <taxon>Aurantimonadaceae</taxon>
        <taxon>Fulvimarina</taxon>
    </lineage>
</organism>
<proteinExistence type="predicted"/>
<evidence type="ECO:0000256" key="2">
    <source>
        <dbReference type="ARBA" id="ARBA00022475"/>
    </source>
</evidence>
<gene>
    <name evidence="8" type="primary">chlG</name>
    <name evidence="8" type="ORF">DYI37_03450</name>
</gene>
<dbReference type="AlphaFoldDB" id="A0A371X6T9"/>
<dbReference type="PANTHER" id="PTHR42723:SF1">
    <property type="entry name" value="CHLOROPHYLL SYNTHASE, CHLOROPLASTIC"/>
    <property type="match status" value="1"/>
</dbReference>
<name>A0A371X6T9_9HYPH</name>
<evidence type="ECO:0000313" key="9">
    <source>
        <dbReference type="Proteomes" id="UP000264310"/>
    </source>
</evidence>
<reference evidence="8 9" key="1">
    <citation type="submission" date="2018-08" db="EMBL/GenBank/DDBJ databases">
        <title>Fulvimarina sp. 85, whole genome shotgun sequence.</title>
        <authorList>
            <person name="Tuo L."/>
        </authorList>
    </citation>
    <scope>NUCLEOTIDE SEQUENCE [LARGE SCALE GENOMIC DNA]</scope>
    <source>
        <strain evidence="8 9">85</strain>
    </source>
</reference>
<feature type="transmembrane region" description="Helical" evidence="7">
    <location>
        <begin position="230"/>
        <end position="263"/>
    </location>
</feature>
<evidence type="ECO:0000256" key="3">
    <source>
        <dbReference type="ARBA" id="ARBA00022692"/>
    </source>
</evidence>
<dbReference type="CDD" id="cd13958">
    <property type="entry name" value="PT_UbiA_chlorophyll"/>
    <property type="match status" value="1"/>
</dbReference>
<dbReference type="EMBL" id="QURL01000002">
    <property type="protein sequence ID" value="RFC64937.1"/>
    <property type="molecule type" value="Genomic_DNA"/>
</dbReference>
<feature type="transmembrane region" description="Helical" evidence="7">
    <location>
        <begin position="28"/>
        <end position="47"/>
    </location>
</feature>
<dbReference type="NCBIfam" id="NF005742">
    <property type="entry name" value="PRK07566.1"/>
    <property type="match status" value="1"/>
</dbReference>
<dbReference type="Gene3D" id="1.10.357.140">
    <property type="entry name" value="UbiA prenyltransferase"/>
    <property type="match status" value="1"/>
</dbReference>
<comment type="caution">
    <text evidence="8">The sequence shown here is derived from an EMBL/GenBank/DDBJ whole genome shotgun (WGS) entry which is preliminary data.</text>
</comment>
<dbReference type="GO" id="GO:0015995">
    <property type="term" value="P:chlorophyll biosynthetic process"/>
    <property type="evidence" value="ECO:0007669"/>
    <property type="project" value="UniProtKB-KW"/>
</dbReference>
<evidence type="ECO:0000313" key="8">
    <source>
        <dbReference type="EMBL" id="RFC64937.1"/>
    </source>
</evidence>
<dbReference type="GO" id="GO:0016765">
    <property type="term" value="F:transferase activity, transferring alkyl or aryl (other than methyl) groups"/>
    <property type="evidence" value="ECO:0007669"/>
    <property type="project" value="InterPro"/>
</dbReference>
<comment type="subcellular location">
    <subcellularLocation>
        <location evidence="1">Membrane</location>
        <topology evidence="1">Multi-pass membrane protein</topology>
    </subcellularLocation>
</comment>
<keyword evidence="6" id="KW-0149">Chlorophyll biosynthesis</keyword>
<evidence type="ECO:0000256" key="5">
    <source>
        <dbReference type="ARBA" id="ARBA00023136"/>
    </source>
</evidence>
<dbReference type="InterPro" id="IPR044878">
    <property type="entry name" value="UbiA_sf"/>
</dbReference>
<keyword evidence="4 7" id="KW-1133">Transmembrane helix</keyword>
<dbReference type="Proteomes" id="UP000264310">
    <property type="component" value="Unassembled WGS sequence"/>
</dbReference>
<evidence type="ECO:0000256" key="6">
    <source>
        <dbReference type="ARBA" id="ARBA00023171"/>
    </source>
</evidence>
<dbReference type="InterPro" id="IPR006372">
    <property type="entry name" value="Chl_synth"/>
</dbReference>
<dbReference type="NCBIfam" id="TIGR01476">
    <property type="entry name" value="chlor_syn_BchG"/>
    <property type="match status" value="1"/>
</dbReference>
<feature type="transmembrane region" description="Helical" evidence="7">
    <location>
        <begin position="106"/>
        <end position="139"/>
    </location>
</feature>
<evidence type="ECO:0000256" key="1">
    <source>
        <dbReference type="ARBA" id="ARBA00004141"/>
    </source>
</evidence>